<dbReference type="GO" id="GO:0004888">
    <property type="term" value="F:transmembrane signaling receptor activity"/>
    <property type="evidence" value="ECO:0007669"/>
    <property type="project" value="InterPro"/>
</dbReference>
<evidence type="ECO:0000256" key="1">
    <source>
        <dbReference type="ARBA" id="ARBA00004141"/>
    </source>
</evidence>
<evidence type="ECO:0000256" key="5">
    <source>
        <dbReference type="ARBA" id="ARBA00023136"/>
    </source>
</evidence>
<comment type="subcellular location">
    <subcellularLocation>
        <location evidence="1">Membrane</location>
        <topology evidence="1">Multi-pass membrane protein</topology>
    </subcellularLocation>
</comment>
<evidence type="ECO:0000256" key="2">
    <source>
        <dbReference type="ARBA" id="ARBA00005692"/>
    </source>
</evidence>
<name>A0A8S1FF66_9PELO</name>
<dbReference type="Gene3D" id="1.20.1070.10">
    <property type="entry name" value="Rhodopsin 7-helix transmembrane proteins"/>
    <property type="match status" value="1"/>
</dbReference>
<keyword evidence="8" id="KW-1185">Reference proteome</keyword>
<evidence type="ECO:0000313" key="8">
    <source>
        <dbReference type="Proteomes" id="UP000494206"/>
    </source>
</evidence>
<keyword evidence="4 6" id="KW-1133">Transmembrane helix</keyword>
<comment type="caution">
    <text evidence="6">Lacks conserved residue(s) required for the propagation of feature annotation.</text>
</comment>
<accession>A0A8S1FF66</accession>
<sequence>MDYFLIVALQLAYIVPSLILYAFIFVYISRSRDPEFKSAFHRLFLVRAPADVTQVLISLTAFRFPLAGWEGCLKIPILAKIGFVVSQYSTLLELCALLILSANRLTAIALPITHNQIWSSKRILLIFLVCACTALVPTCVRIPQPAAYFNHSNHFVPYLLNATDQVQNSMVSSCIYTTFCICSLACNIWAISLHQKQRRLHLFETQPSLASTVQTNLLIYSCIFTCVLIAMTIFQCLLAVDAFPLRSDAHNIVILMLTICADALALSNPWLLLILSNSFRQKFMSSRKLSKIFAISSTTGETLG</sequence>
<comment type="similarity">
    <text evidence="2 6">Belongs to the nematode receptor-like protein srg family.</text>
</comment>
<dbReference type="AlphaFoldDB" id="A0A8S1FF66"/>
<feature type="transmembrane region" description="Helical" evidence="6">
    <location>
        <begin position="252"/>
        <end position="275"/>
    </location>
</feature>
<gene>
    <name evidence="7" type="ORF">CBOVIS_LOCUS12404</name>
</gene>
<protein>
    <recommendedName>
        <fullName evidence="6">Serpentine receptor class gamma</fullName>
    </recommendedName>
</protein>
<dbReference type="EMBL" id="CADEPM010000012">
    <property type="protein sequence ID" value="CAB3410961.1"/>
    <property type="molecule type" value="Genomic_DNA"/>
</dbReference>
<dbReference type="PRINTS" id="PR00698">
    <property type="entry name" value="TMPROTEINSRG"/>
</dbReference>
<feature type="transmembrane region" description="Helical" evidence="6">
    <location>
        <begin position="217"/>
        <end position="240"/>
    </location>
</feature>
<dbReference type="SUPFAM" id="SSF81321">
    <property type="entry name" value="Family A G protein-coupled receptor-like"/>
    <property type="match status" value="1"/>
</dbReference>
<keyword evidence="3 6" id="KW-0812">Transmembrane</keyword>
<organism evidence="7 8">
    <name type="scientific">Caenorhabditis bovis</name>
    <dbReference type="NCBI Taxonomy" id="2654633"/>
    <lineage>
        <taxon>Eukaryota</taxon>
        <taxon>Metazoa</taxon>
        <taxon>Ecdysozoa</taxon>
        <taxon>Nematoda</taxon>
        <taxon>Chromadorea</taxon>
        <taxon>Rhabditida</taxon>
        <taxon>Rhabditina</taxon>
        <taxon>Rhabditomorpha</taxon>
        <taxon>Rhabditoidea</taxon>
        <taxon>Rhabditidae</taxon>
        <taxon>Peloderinae</taxon>
        <taxon>Caenorhabditis</taxon>
    </lineage>
</organism>
<dbReference type="GO" id="GO:0007606">
    <property type="term" value="P:sensory perception of chemical stimulus"/>
    <property type="evidence" value="ECO:0007669"/>
    <property type="project" value="UniProtKB-UniRule"/>
</dbReference>
<proteinExistence type="inferred from homology"/>
<feature type="transmembrane region" description="Helical" evidence="6">
    <location>
        <begin position="170"/>
        <end position="191"/>
    </location>
</feature>
<evidence type="ECO:0000256" key="4">
    <source>
        <dbReference type="ARBA" id="ARBA00022989"/>
    </source>
</evidence>
<comment type="caution">
    <text evidence="7">The sequence shown here is derived from an EMBL/GenBank/DDBJ whole genome shotgun (WGS) entry which is preliminary data.</text>
</comment>
<feature type="transmembrane region" description="Helical" evidence="6">
    <location>
        <begin position="123"/>
        <end position="143"/>
    </location>
</feature>
<feature type="transmembrane region" description="Helical" evidence="6">
    <location>
        <begin position="6"/>
        <end position="28"/>
    </location>
</feature>
<dbReference type="InterPro" id="IPR000609">
    <property type="entry name" value="7TM_GPCR_serpentine_rcpt_Srg"/>
</dbReference>
<dbReference type="InterPro" id="IPR019426">
    <property type="entry name" value="7TM_GPCR_serpentine_rcpt_Srv"/>
</dbReference>
<evidence type="ECO:0000256" key="6">
    <source>
        <dbReference type="RuleBase" id="RU280813"/>
    </source>
</evidence>
<dbReference type="PANTHER" id="PTHR31627">
    <property type="entry name" value="SERPENTINE RECEPTOR CLASS GAMMA-RELATED"/>
    <property type="match status" value="1"/>
</dbReference>
<dbReference type="Pfam" id="PF10323">
    <property type="entry name" value="7TM_GPCR_Srv"/>
    <property type="match status" value="1"/>
</dbReference>
<evidence type="ECO:0000256" key="3">
    <source>
        <dbReference type="ARBA" id="ARBA00022692"/>
    </source>
</evidence>
<dbReference type="Proteomes" id="UP000494206">
    <property type="component" value="Unassembled WGS sequence"/>
</dbReference>
<evidence type="ECO:0000313" key="7">
    <source>
        <dbReference type="EMBL" id="CAB3410961.1"/>
    </source>
</evidence>
<reference evidence="7 8" key="1">
    <citation type="submission" date="2020-04" db="EMBL/GenBank/DDBJ databases">
        <authorList>
            <person name="Laetsch R D."/>
            <person name="Stevens L."/>
            <person name="Kumar S."/>
            <person name="Blaxter L. M."/>
        </authorList>
    </citation>
    <scope>NUCLEOTIDE SEQUENCE [LARGE SCALE GENOMIC DNA]</scope>
</reference>
<keyword evidence="5 6" id="KW-0472">Membrane</keyword>
<dbReference type="PANTHER" id="PTHR31627:SF31">
    <property type="entry name" value="SERPENTINE RECEPTOR CLASS GAMMA"/>
    <property type="match status" value="1"/>
</dbReference>
<dbReference type="InterPro" id="IPR051119">
    <property type="entry name" value="Nematode_SR-like"/>
</dbReference>
<dbReference type="GO" id="GO:0016020">
    <property type="term" value="C:membrane"/>
    <property type="evidence" value="ECO:0007669"/>
    <property type="project" value="UniProtKB-SubCell"/>
</dbReference>
<dbReference type="OrthoDB" id="5866624at2759"/>